<dbReference type="InterPro" id="IPR036420">
    <property type="entry name" value="BRCT_dom_sf"/>
</dbReference>
<evidence type="ECO:0000256" key="11">
    <source>
        <dbReference type="ARBA" id="ARBA00023125"/>
    </source>
</evidence>
<protein>
    <recommendedName>
        <fullName evidence="4 16">DNA repair protein REV1</fullName>
        <ecNumber evidence="16">2.7.7.-</ecNumber>
    </recommendedName>
</protein>
<dbReference type="Pfam" id="PF00817">
    <property type="entry name" value="IMS"/>
    <property type="match status" value="1"/>
</dbReference>
<dbReference type="GO" id="GO:0005634">
    <property type="term" value="C:nucleus"/>
    <property type="evidence" value="ECO:0007669"/>
    <property type="project" value="UniProtKB-SubCell"/>
</dbReference>
<dbReference type="PANTHER" id="PTHR45990:SF1">
    <property type="entry name" value="DNA REPAIR PROTEIN REV1"/>
    <property type="match status" value="1"/>
</dbReference>
<dbReference type="InterPro" id="IPR053848">
    <property type="entry name" value="IMS_HHH_1"/>
</dbReference>
<dbReference type="PIRSF" id="PIRSF036573">
    <property type="entry name" value="REV1"/>
    <property type="match status" value="1"/>
</dbReference>
<dbReference type="PROSITE" id="PS50173">
    <property type="entry name" value="UMUC"/>
    <property type="match status" value="1"/>
</dbReference>
<dbReference type="InterPro" id="IPR025527">
    <property type="entry name" value="HUWE1/Rev1_UBM"/>
</dbReference>
<dbReference type="InterPro" id="IPR001357">
    <property type="entry name" value="BRCT_dom"/>
</dbReference>
<dbReference type="FunFam" id="3.30.1490.100:FF:000001">
    <property type="entry name" value="DNA repair protein REV1"/>
    <property type="match status" value="1"/>
</dbReference>
<evidence type="ECO:0000313" key="22">
    <source>
        <dbReference type="Proteomes" id="UP000738349"/>
    </source>
</evidence>
<name>A0A9P9FRQ6_9HYPO</name>
<evidence type="ECO:0000256" key="2">
    <source>
        <dbReference type="ARBA" id="ARBA00004173"/>
    </source>
</evidence>
<dbReference type="SMART" id="SM00292">
    <property type="entry name" value="BRCT"/>
    <property type="match status" value="1"/>
</dbReference>
<dbReference type="EMBL" id="JAGMUV010000002">
    <property type="protein sequence ID" value="KAH7171129.1"/>
    <property type="molecule type" value="Genomic_DNA"/>
</dbReference>
<dbReference type="Gene3D" id="1.10.150.20">
    <property type="entry name" value="5' to 3' exonuclease, C-terminal subdomain"/>
    <property type="match status" value="1"/>
</dbReference>
<feature type="compositionally biased region" description="Basic and acidic residues" evidence="18">
    <location>
        <begin position="241"/>
        <end position="250"/>
    </location>
</feature>
<dbReference type="GO" id="GO:0070987">
    <property type="term" value="P:error-free translesion synthesis"/>
    <property type="evidence" value="ECO:0007669"/>
    <property type="project" value="UniProtKB-ARBA"/>
</dbReference>
<keyword evidence="5 16" id="KW-0237">DNA synthesis</keyword>
<dbReference type="Gene3D" id="3.40.1170.60">
    <property type="match status" value="1"/>
</dbReference>
<dbReference type="AlphaFoldDB" id="A0A9P9FRQ6"/>
<organism evidence="21 22">
    <name type="scientific">Dactylonectria macrodidyma</name>
    <dbReference type="NCBI Taxonomy" id="307937"/>
    <lineage>
        <taxon>Eukaryota</taxon>
        <taxon>Fungi</taxon>
        <taxon>Dikarya</taxon>
        <taxon>Ascomycota</taxon>
        <taxon>Pezizomycotina</taxon>
        <taxon>Sordariomycetes</taxon>
        <taxon>Hypocreomycetidae</taxon>
        <taxon>Hypocreales</taxon>
        <taxon>Nectriaceae</taxon>
        <taxon>Dactylonectria</taxon>
    </lineage>
</organism>
<dbReference type="Pfam" id="PF16727">
    <property type="entry name" value="REV1_C"/>
    <property type="match status" value="1"/>
</dbReference>
<feature type="region of interest" description="Disordered" evidence="18">
    <location>
        <begin position="722"/>
        <end position="789"/>
    </location>
</feature>
<comment type="function">
    <text evidence="15">Deoxycytidyl transferase involved in DNA repair. Transfers a dCMP residue from dCTP to the 3'-end of a DNA primer in a template-dependent reaction. May assist in the first step in the bypass of abasic lesions by the insertion of a nucleotide opposite the lesion. Required for normal induction of mutations by physical and chemical agents. Involved in mitochondrial DNA mutagenesis.</text>
</comment>
<feature type="region of interest" description="Disordered" evidence="18">
    <location>
        <begin position="193"/>
        <end position="279"/>
    </location>
</feature>
<feature type="region of interest" description="Disordered" evidence="18">
    <location>
        <begin position="894"/>
        <end position="937"/>
    </location>
</feature>
<keyword evidence="9 16" id="KW-0227">DNA damage</keyword>
<evidence type="ECO:0000256" key="7">
    <source>
        <dbReference type="ARBA" id="ARBA00022695"/>
    </source>
</evidence>
<dbReference type="InterPro" id="IPR017961">
    <property type="entry name" value="DNA_pol_Y-fam_little_finger"/>
</dbReference>
<dbReference type="Gene3D" id="1.20.58.1280">
    <property type="entry name" value="DNA repair protein Rev1, C-terminal domain"/>
    <property type="match status" value="1"/>
</dbReference>
<dbReference type="FunFam" id="3.30.70.270:FF:000040">
    <property type="entry name" value="DNA repair protein REV1"/>
    <property type="match status" value="1"/>
</dbReference>
<dbReference type="OrthoDB" id="427711at2759"/>
<keyword evidence="22" id="KW-1185">Reference proteome</keyword>
<dbReference type="InterPro" id="IPR038401">
    <property type="entry name" value="Rev1_C_sf"/>
</dbReference>
<evidence type="ECO:0000256" key="3">
    <source>
        <dbReference type="ARBA" id="ARBA00010945"/>
    </source>
</evidence>
<dbReference type="PANTHER" id="PTHR45990">
    <property type="entry name" value="DNA REPAIR PROTEIN REV1"/>
    <property type="match status" value="1"/>
</dbReference>
<gene>
    <name evidence="21" type="ORF">EDB81DRAFT_837661</name>
</gene>
<evidence type="ECO:0000256" key="8">
    <source>
        <dbReference type="ARBA" id="ARBA00022723"/>
    </source>
</evidence>
<evidence type="ECO:0000256" key="9">
    <source>
        <dbReference type="ARBA" id="ARBA00022763"/>
    </source>
</evidence>
<dbReference type="Proteomes" id="UP000738349">
    <property type="component" value="Unassembled WGS sequence"/>
</dbReference>
<evidence type="ECO:0000259" key="20">
    <source>
        <dbReference type="PROSITE" id="PS50173"/>
    </source>
</evidence>
<keyword evidence="14 16" id="KW-0539">Nucleus</keyword>
<dbReference type="Gene3D" id="6.10.250.1630">
    <property type="match status" value="2"/>
</dbReference>
<dbReference type="InterPro" id="IPR043128">
    <property type="entry name" value="Rev_trsase/Diguanyl_cyclase"/>
</dbReference>
<feature type="binding site" evidence="17">
    <location>
        <position position="450"/>
    </location>
    <ligand>
        <name>Mg(2+)</name>
        <dbReference type="ChEBI" id="CHEBI:18420"/>
        <label>1</label>
    </ligand>
</feature>
<keyword evidence="8 17" id="KW-0479">Metal-binding</keyword>
<keyword evidence="12" id="KW-0496">Mitochondrion</keyword>
<dbReference type="Pfam" id="PF16589">
    <property type="entry name" value="BRCT_2"/>
    <property type="match status" value="1"/>
</dbReference>
<dbReference type="GO" id="GO:0006281">
    <property type="term" value="P:DNA repair"/>
    <property type="evidence" value="ECO:0007669"/>
    <property type="project" value="UniProtKB-KW"/>
</dbReference>
<dbReference type="GO" id="GO:0042276">
    <property type="term" value="P:error-prone translesion synthesis"/>
    <property type="evidence" value="ECO:0007669"/>
    <property type="project" value="InterPro"/>
</dbReference>
<evidence type="ECO:0000256" key="4">
    <source>
        <dbReference type="ARBA" id="ARBA00020399"/>
    </source>
</evidence>
<dbReference type="EC" id="2.7.7.-" evidence="16"/>
<comment type="caution">
    <text evidence="21">The sequence shown here is derived from an EMBL/GenBank/DDBJ whole genome shotgun (WGS) entry which is preliminary data.</text>
</comment>
<dbReference type="InterPro" id="IPR001126">
    <property type="entry name" value="UmuC"/>
</dbReference>
<dbReference type="SUPFAM" id="SSF56672">
    <property type="entry name" value="DNA/RNA polymerases"/>
    <property type="match status" value="1"/>
</dbReference>
<feature type="binding site" evidence="17">
    <location>
        <position position="449"/>
    </location>
    <ligand>
        <name>Mg(2+)</name>
        <dbReference type="ChEBI" id="CHEBI:18420"/>
        <label>1</label>
    </ligand>
</feature>
<dbReference type="SUPFAM" id="SSF100879">
    <property type="entry name" value="Lesion bypass DNA polymerase (Y-family), little finger domain"/>
    <property type="match status" value="1"/>
</dbReference>
<accession>A0A9P9FRQ6</accession>
<evidence type="ECO:0000256" key="13">
    <source>
        <dbReference type="ARBA" id="ARBA00023204"/>
    </source>
</evidence>
<proteinExistence type="inferred from homology"/>
<evidence type="ECO:0000256" key="6">
    <source>
        <dbReference type="ARBA" id="ARBA00022679"/>
    </source>
</evidence>
<dbReference type="GO" id="GO:0003887">
    <property type="term" value="F:DNA-directed DNA polymerase activity"/>
    <property type="evidence" value="ECO:0007669"/>
    <property type="project" value="InterPro"/>
</dbReference>
<dbReference type="InterPro" id="IPR036775">
    <property type="entry name" value="DNA_pol_Y-fam_lit_finger_sf"/>
</dbReference>
<evidence type="ECO:0000259" key="19">
    <source>
        <dbReference type="PROSITE" id="PS50172"/>
    </source>
</evidence>
<feature type="compositionally biased region" description="Polar residues" evidence="18">
    <location>
        <begin position="215"/>
        <end position="232"/>
    </location>
</feature>
<comment type="similarity">
    <text evidence="3 16">Belongs to the DNA polymerase type-Y family.</text>
</comment>
<dbReference type="PROSITE" id="PS50172">
    <property type="entry name" value="BRCT"/>
    <property type="match status" value="1"/>
</dbReference>
<dbReference type="CDD" id="cd17719">
    <property type="entry name" value="BRCT_Rev1"/>
    <property type="match status" value="1"/>
</dbReference>
<dbReference type="InterPro" id="IPR012112">
    <property type="entry name" value="REV1"/>
</dbReference>
<dbReference type="InterPro" id="IPR043502">
    <property type="entry name" value="DNA/RNA_pol_sf"/>
</dbReference>
<evidence type="ECO:0000313" key="21">
    <source>
        <dbReference type="EMBL" id="KAH7171129.1"/>
    </source>
</evidence>
<keyword evidence="6 16" id="KW-0808">Transferase</keyword>
<dbReference type="GO" id="GO:0003684">
    <property type="term" value="F:damaged DNA binding"/>
    <property type="evidence" value="ECO:0007669"/>
    <property type="project" value="UniProtKB-UniRule"/>
</dbReference>
<evidence type="ECO:0000256" key="16">
    <source>
        <dbReference type="PIRNR" id="PIRNR036573"/>
    </source>
</evidence>
<reference evidence="21" key="1">
    <citation type="journal article" date="2021" name="Nat. Commun.">
        <title>Genetic determinants of endophytism in the Arabidopsis root mycobiome.</title>
        <authorList>
            <person name="Mesny F."/>
            <person name="Miyauchi S."/>
            <person name="Thiergart T."/>
            <person name="Pickel B."/>
            <person name="Atanasova L."/>
            <person name="Karlsson M."/>
            <person name="Huettel B."/>
            <person name="Barry K.W."/>
            <person name="Haridas S."/>
            <person name="Chen C."/>
            <person name="Bauer D."/>
            <person name="Andreopoulos W."/>
            <person name="Pangilinan J."/>
            <person name="LaButti K."/>
            <person name="Riley R."/>
            <person name="Lipzen A."/>
            <person name="Clum A."/>
            <person name="Drula E."/>
            <person name="Henrissat B."/>
            <person name="Kohler A."/>
            <person name="Grigoriev I.V."/>
            <person name="Martin F.M."/>
            <person name="Hacquard S."/>
        </authorList>
    </citation>
    <scope>NUCLEOTIDE SEQUENCE</scope>
    <source>
        <strain evidence="21">MPI-CAGE-AT-0147</strain>
    </source>
</reference>
<dbReference type="FunFam" id="3.40.50.10190:FF:000011">
    <property type="entry name" value="DNA repair protein REV1"/>
    <property type="match status" value="1"/>
</dbReference>
<evidence type="ECO:0000256" key="10">
    <source>
        <dbReference type="ARBA" id="ARBA00022842"/>
    </source>
</evidence>
<evidence type="ECO:0000256" key="18">
    <source>
        <dbReference type="SAM" id="MobiDB-lite"/>
    </source>
</evidence>
<dbReference type="GO" id="GO:0046872">
    <property type="term" value="F:metal ion binding"/>
    <property type="evidence" value="ECO:0007669"/>
    <property type="project" value="UniProtKB-KW"/>
</dbReference>
<dbReference type="Pfam" id="PF14377">
    <property type="entry name" value="UBM"/>
    <property type="match status" value="2"/>
</dbReference>
<dbReference type="InterPro" id="IPR031991">
    <property type="entry name" value="Rev1_C"/>
</dbReference>
<evidence type="ECO:0000256" key="15">
    <source>
        <dbReference type="ARBA" id="ARBA00058985"/>
    </source>
</evidence>
<evidence type="ECO:0000256" key="1">
    <source>
        <dbReference type="ARBA" id="ARBA00004123"/>
    </source>
</evidence>
<sequence length="1129" mass="125174">MGSVLDKNSSQVRKRIEAHTFDDEDGDEYEASKFQGFGDYFRRKKVKLQNLDAEIRASSGKPQIFKGIVAHVTGYTQPPLHILHHQIVQHGGGFLQYLDSKTMATHIIASTLPPKKSVDFDRYRIVKPAWITDSVNAGKLLPWSNYRVLDEGPRQKVLKFGGDKGLTQATPEPKQGYREQTDNSFYTSQLKAAALASQSPSQGLEQAPTPVRSLPQGSTVTPNLKGIQTPSFETPPVPIKQPDETLRPDFADSYFDDETRQTEQTSQTKPANPPKNMTSEEHNAWLLSDPRLRKSSTANPNFIKQFYAESRLHHLSTWKADLKSKMQRLAAEKSSVGQKSKKQLGSRRYILHVDFDSFFCAVSLKSHPEYVDKPAVVAHSSGAGSEIASCNYPAREFGVKNGMWMKRALEFCPELKVLPYDFPAYEDASRGFYETILDIGGVVQSVSIDEALVDVTSIVLVATGSQGTAVDNGIISREQDMVDNISRSLREKILAKTGCQASVGAGGNILQAKVALRRAKPAGQYQLKPDEVMEMIGDLKVEQLPGVARGISGKLEEIGVALVKDMREVSKERLTSALGPKTSEKLRDYARGIDRTEVGEQPPRKSVSAEVNWGIRFINQPEAEEFLHNLCKELEKRLVNEQVRGKQLTMKIMRRSLDAPLDPAKHLGHGKCDTFNKSATFGVATHDCQTIGKEAVSILRFFKFSPGDLRGLGVQMTKLEPIKTSNSAPDGSQKKLAFTSFAKPSPARKSFRTEPIDEDDHLNKNRSTPGREIHQDPIADGPLTPRKPIKHPALALSRASQDDIKARTPLNVSGTQFILPSNADPAVLAELSSDIRSKLMAQKTKASDSKIGTSFHARSESPLPVDMLLSQVDPEVFNALPEDMKAEVLAAYGPGSTRASPHASPRKDRSIQATEPTTPTKHRGSRSILGKAQQQKDAQAGLLQTNFRTLNEDSEGTEDVEELDPEFLTELPEDMRREVIADHRRRRLAQTSGLDAPVRKYQTSGPETILAGGQRQIQFAVLPPKISFANSGVTSTQEIKDMLGAWHLETQKEGPHRRDVEVLEKFLVQVVQEERDLEKATKLVRWLDLVVEQDERGGRGQRSWRRSVQSVKDAVQAAVKQRGMAPLRL</sequence>
<evidence type="ECO:0000256" key="14">
    <source>
        <dbReference type="ARBA" id="ARBA00023242"/>
    </source>
</evidence>
<evidence type="ECO:0000256" key="5">
    <source>
        <dbReference type="ARBA" id="ARBA00022634"/>
    </source>
</evidence>
<dbReference type="Gene3D" id="3.30.1490.100">
    <property type="entry name" value="DNA polymerase, Y-family, little finger domain"/>
    <property type="match status" value="1"/>
</dbReference>
<feature type="compositionally biased region" description="Low complexity" evidence="18">
    <location>
        <begin position="193"/>
        <end position="204"/>
    </location>
</feature>
<keyword evidence="11 16" id="KW-0238">DNA-binding</keyword>
<feature type="binding site" evidence="17">
    <location>
        <position position="354"/>
    </location>
    <ligand>
        <name>Mg(2+)</name>
        <dbReference type="ChEBI" id="CHEBI:18420"/>
        <label>1</label>
    </ligand>
</feature>
<dbReference type="Gene3D" id="6.10.250.1490">
    <property type="match status" value="1"/>
</dbReference>
<dbReference type="GO" id="GO:0017125">
    <property type="term" value="F:deoxycytidyl transferase activity"/>
    <property type="evidence" value="ECO:0007669"/>
    <property type="project" value="TreeGrafter"/>
</dbReference>
<dbReference type="Gene3D" id="3.30.70.270">
    <property type="match status" value="1"/>
</dbReference>
<feature type="region of interest" description="Disordered" evidence="18">
    <location>
        <begin position="159"/>
        <end position="179"/>
    </location>
</feature>
<comment type="cofactor">
    <cofactor evidence="17">
        <name>Mg(2+)</name>
        <dbReference type="ChEBI" id="CHEBI:18420"/>
    </cofactor>
    <text evidence="17">Binds 2 magnesium ions.</text>
</comment>
<keyword evidence="7 16" id="KW-0548">Nucleotidyltransferase</keyword>
<dbReference type="GO" id="GO:0005739">
    <property type="term" value="C:mitochondrion"/>
    <property type="evidence" value="ECO:0007669"/>
    <property type="project" value="UniProtKB-SubCell"/>
</dbReference>
<keyword evidence="13 16" id="KW-0234">DNA repair</keyword>
<dbReference type="Gene3D" id="3.40.50.10190">
    <property type="entry name" value="BRCT domain"/>
    <property type="match status" value="1"/>
</dbReference>
<comment type="subcellular location">
    <subcellularLocation>
        <location evidence="2">Mitochondrion</location>
    </subcellularLocation>
    <subcellularLocation>
        <location evidence="1 16">Nucleus</location>
    </subcellularLocation>
</comment>
<evidence type="ECO:0000256" key="12">
    <source>
        <dbReference type="ARBA" id="ARBA00023128"/>
    </source>
</evidence>
<feature type="domain" description="UmuC" evidence="20">
    <location>
        <begin position="350"/>
        <end position="548"/>
    </location>
</feature>
<feature type="domain" description="BRCT" evidence="19">
    <location>
        <begin position="60"/>
        <end position="148"/>
    </location>
</feature>
<dbReference type="Pfam" id="PF11799">
    <property type="entry name" value="IMS_C"/>
    <property type="match status" value="1"/>
</dbReference>
<dbReference type="Pfam" id="PF21999">
    <property type="entry name" value="IMS_HHH_1"/>
    <property type="match status" value="1"/>
</dbReference>
<dbReference type="SUPFAM" id="SSF52113">
    <property type="entry name" value="BRCT domain"/>
    <property type="match status" value="1"/>
</dbReference>
<evidence type="ECO:0000256" key="17">
    <source>
        <dbReference type="PIRSR" id="PIRSR036573-2"/>
    </source>
</evidence>
<keyword evidence="10 17" id="KW-0460">Magnesium</keyword>
<dbReference type="CDD" id="cd01701">
    <property type="entry name" value="PolY_Rev1"/>
    <property type="match status" value="1"/>
</dbReference>